<dbReference type="InterPro" id="IPR006553">
    <property type="entry name" value="Leu-rich_rpt_Cys-con_subtyp"/>
</dbReference>
<dbReference type="InterPro" id="IPR001611">
    <property type="entry name" value="Leu-rich_rpt"/>
</dbReference>
<dbReference type="Pfam" id="PF25372">
    <property type="entry name" value="DUF7885"/>
    <property type="match status" value="1"/>
</dbReference>
<evidence type="ECO:0000313" key="2">
    <source>
        <dbReference type="EMBL" id="GFR74462.1"/>
    </source>
</evidence>
<reference evidence="2 3" key="1">
    <citation type="journal article" date="2021" name="Elife">
        <title>Chloroplast acquisition without the gene transfer in kleptoplastic sea slugs, Plakobranchus ocellatus.</title>
        <authorList>
            <person name="Maeda T."/>
            <person name="Takahashi S."/>
            <person name="Yoshida T."/>
            <person name="Shimamura S."/>
            <person name="Takaki Y."/>
            <person name="Nagai Y."/>
            <person name="Toyoda A."/>
            <person name="Suzuki Y."/>
            <person name="Arimoto A."/>
            <person name="Ishii H."/>
            <person name="Satoh N."/>
            <person name="Nishiyama T."/>
            <person name="Hasebe M."/>
            <person name="Maruyama T."/>
            <person name="Minagawa J."/>
            <person name="Obokata J."/>
            <person name="Shigenobu S."/>
        </authorList>
    </citation>
    <scope>NUCLEOTIDE SEQUENCE [LARGE SCALE GENOMIC DNA]</scope>
</reference>
<evidence type="ECO:0000259" key="1">
    <source>
        <dbReference type="Pfam" id="PF25372"/>
    </source>
</evidence>
<dbReference type="GO" id="GO:0031146">
    <property type="term" value="P:SCF-dependent proteasomal ubiquitin-dependent protein catabolic process"/>
    <property type="evidence" value="ECO:0007669"/>
    <property type="project" value="TreeGrafter"/>
</dbReference>
<dbReference type="Gene3D" id="3.80.10.10">
    <property type="entry name" value="Ribonuclease Inhibitor"/>
    <property type="match status" value="2"/>
</dbReference>
<dbReference type="EMBL" id="BMAT01004493">
    <property type="protein sequence ID" value="GFR74462.1"/>
    <property type="molecule type" value="Genomic_DNA"/>
</dbReference>
<comment type="caution">
    <text evidence="2">The sequence shown here is derived from an EMBL/GenBank/DDBJ whole genome shotgun (WGS) entry which is preliminary data.</text>
</comment>
<gene>
    <name evidence="2" type="ORF">ElyMa_002163000</name>
</gene>
<dbReference type="InterPro" id="IPR057207">
    <property type="entry name" value="FBXL15_LRR"/>
</dbReference>
<dbReference type="Proteomes" id="UP000762676">
    <property type="component" value="Unassembled WGS sequence"/>
</dbReference>
<organism evidence="2 3">
    <name type="scientific">Elysia marginata</name>
    <dbReference type="NCBI Taxonomy" id="1093978"/>
    <lineage>
        <taxon>Eukaryota</taxon>
        <taxon>Metazoa</taxon>
        <taxon>Spiralia</taxon>
        <taxon>Lophotrochozoa</taxon>
        <taxon>Mollusca</taxon>
        <taxon>Gastropoda</taxon>
        <taxon>Heterobranchia</taxon>
        <taxon>Euthyneura</taxon>
        <taxon>Panpulmonata</taxon>
        <taxon>Sacoglossa</taxon>
        <taxon>Placobranchoidea</taxon>
        <taxon>Plakobranchidae</taxon>
        <taxon>Elysia</taxon>
    </lineage>
</organism>
<sequence length="284" mass="31302">MASGCPNLQTVIANEFPTLLDDCIMVVAEKCPKVHTVSLLGCPLLTDECFKRLAQNKNLQVLKIDGNHRVSDNSLKQLGRMCPDLRHVYVADCQRLTDATLKALSSCKNLTVLNLADCVRISDAGVRHLMDGPAAAKLRELNLTNCVRVGDMAMVNVHKRCHNLTYLNVNFCEHISEAGIELLGQIHSLVALDVSGCNCGDQNLTDGAIKNLAFCCRMLTVLNLAGCKHVTDLSIQYLSGVCHYLTQLDISGCIHISDKALKYLRKGCKKLRCLNMLYCKKITK</sequence>
<proteinExistence type="predicted"/>
<dbReference type="AlphaFoldDB" id="A0AAV4FME2"/>
<dbReference type="SMART" id="SM00367">
    <property type="entry name" value="LRR_CC"/>
    <property type="match status" value="7"/>
</dbReference>
<dbReference type="Pfam" id="PF13516">
    <property type="entry name" value="LRR_6"/>
    <property type="match status" value="3"/>
</dbReference>
<accession>A0AAV4FME2</accession>
<protein>
    <submittedName>
        <fullName evidence="2">F-box/LRR-repeat protein 13-like</fullName>
    </submittedName>
</protein>
<feature type="domain" description="F-box/LRR-repeat protein 15-like leucin rich repeat" evidence="1">
    <location>
        <begin position="12"/>
        <end position="129"/>
    </location>
</feature>
<dbReference type="InterPro" id="IPR032675">
    <property type="entry name" value="LRR_dom_sf"/>
</dbReference>
<dbReference type="SUPFAM" id="SSF52047">
    <property type="entry name" value="RNI-like"/>
    <property type="match status" value="1"/>
</dbReference>
<dbReference type="PANTHER" id="PTHR13318:SF190">
    <property type="entry name" value="PARTNER OF PAIRED, ISOFORM B"/>
    <property type="match status" value="1"/>
</dbReference>
<name>A0AAV4FME2_9GAST</name>
<dbReference type="GO" id="GO:0019005">
    <property type="term" value="C:SCF ubiquitin ligase complex"/>
    <property type="evidence" value="ECO:0007669"/>
    <property type="project" value="TreeGrafter"/>
</dbReference>
<evidence type="ECO:0000313" key="3">
    <source>
        <dbReference type="Proteomes" id="UP000762676"/>
    </source>
</evidence>
<dbReference type="PANTHER" id="PTHR13318">
    <property type="entry name" value="PARTNER OF PAIRED, ISOFORM B-RELATED"/>
    <property type="match status" value="1"/>
</dbReference>
<keyword evidence="3" id="KW-1185">Reference proteome</keyword>